<evidence type="ECO:0000313" key="4">
    <source>
        <dbReference type="Proteomes" id="UP000516444"/>
    </source>
</evidence>
<feature type="transmembrane region" description="Helical" evidence="2">
    <location>
        <begin position="7"/>
        <end position="26"/>
    </location>
</feature>
<keyword evidence="2" id="KW-0472">Membrane</keyword>
<name>A0A7G1PF78_9ACTN</name>
<evidence type="ECO:0000256" key="1">
    <source>
        <dbReference type="SAM" id="MobiDB-lite"/>
    </source>
</evidence>
<accession>A0A7G1PF78</accession>
<reference evidence="3 4" key="1">
    <citation type="journal article" date="2014" name="Int. J. Syst. Evol. Microbiol.">
        <title>Complete genome sequence of Corynebacterium casei LMG S-19264T (=DSM 44701T), isolated from a smear-ripened cheese.</title>
        <authorList>
            <consortium name="US DOE Joint Genome Institute (JGI-PGF)"/>
            <person name="Walter F."/>
            <person name="Albersmeier A."/>
            <person name="Kalinowski J."/>
            <person name="Ruckert C."/>
        </authorList>
    </citation>
    <scope>NUCLEOTIDE SEQUENCE [LARGE SCALE GENOMIC DNA]</scope>
    <source>
        <strain evidence="3 4">JCM 4677</strain>
    </source>
</reference>
<gene>
    <name evidence="3" type="ORF">GCM10017557_71290</name>
</gene>
<feature type="region of interest" description="Disordered" evidence="1">
    <location>
        <begin position="322"/>
        <end position="355"/>
    </location>
</feature>
<proteinExistence type="predicted"/>
<keyword evidence="2" id="KW-0812">Transmembrane</keyword>
<feature type="region of interest" description="Disordered" evidence="1">
    <location>
        <begin position="263"/>
        <end position="286"/>
    </location>
</feature>
<dbReference type="Proteomes" id="UP000516444">
    <property type="component" value="Chromosome"/>
</dbReference>
<dbReference type="AlphaFoldDB" id="A0A7G1PF78"/>
<sequence>MTTARKTTTVFLTVLSGLLLSIIGLTQRWPAWAWPLLAVLLLVVPAAVFRIAAMRRGTVPVAFEEQLTAAPMERTEHRVSQVVLPSKWADYDFVFSARVRWYLVDAPTSAPVLNPAGLAVDAVLKRARAVTEQREPDRASLVEQELSGALSRMLPEPTGHLQAMAENIQLVLVQQDQERLDKLAGVRKDEEVWAHQRKYEQSRRRYLGEDVLKDTGSAVVWWLARNDEHVERTVNDLALLAQLTSAANDTDVPERLQDLISQQAGEPTASDFPGEAPPPAPQGRETATTHLSDFLDSIGFTEGDVRRPMLAAQIAGLIKEQNRHETAEEIQHRFDPPASLAPDDDEAPAPGSPLA</sequence>
<dbReference type="KEGG" id="sgm:GCM10017557_71290"/>
<feature type="compositionally biased region" description="Basic and acidic residues" evidence="1">
    <location>
        <begin position="322"/>
        <end position="335"/>
    </location>
</feature>
<organism evidence="3 4">
    <name type="scientific">Streptomyces aurantiacus</name>
    <dbReference type="NCBI Taxonomy" id="47760"/>
    <lineage>
        <taxon>Bacteria</taxon>
        <taxon>Bacillati</taxon>
        <taxon>Actinomycetota</taxon>
        <taxon>Actinomycetes</taxon>
        <taxon>Kitasatosporales</taxon>
        <taxon>Streptomycetaceae</taxon>
        <taxon>Streptomyces</taxon>
        <taxon>Streptomyces aurantiacus group</taxon>
    </lineage>
</organism>
<keyword evidence="4" id="KW-1185">Reference proteome</keyword>
<protein>
    <submittedName>
        <fullName evidence="3">Uncharacterized protein</fullName>
    </submittedName>
</protein>
<evidence type="ECO:0000256" key="2">
    <source>
        <dbReference type="SAM" id="Phobius"/>
    </source>
</evidence>
<feature type="transmembrane region" description="Helical" evidence="2">
    <location>
        <begin position="32"/>
        <end position="53"/>
    </location>
</feature>
<keyword evidence="2" id="KW-1133">Transmembrane helix</keyword>
<dbReference type="EMBL" id="AP023440">
    <property type="protein sequence ID" value="BCL32270.1"/>
    <property type="molecule type" value="Genomic_DNA"/>
</dbReference>
<dbReference type="RefSeq" id="WP_245702210.1">
    <property type="nucleotide sequence ID" value="NZ_AP023440.1"/>
</dbReference>
<evidence type="ECO:0000313" key="3">
    <source>
        <dbReference type="EMBL" id="BCL32270.1"/>
    </source>
</evidence>